<dbReference type="AlphaFoldDB" id="A0A6M3XG98"/>
<dbReference type="EMBL" id="MT144624">
    <property type="protein sequence ID" value="QJH95599.1"/>
    <property type="molecule type" value="Genomic_DNA"/>
</dbReference>
<reference evidence="2" key="1">
    <citation type="submission" date="2020-03" db="EMBL/GenBank/DDBJ databases">
        <title>The deep terrestrial virosphere.</title>
        <authorList>
            <person name="Holmfeldt K."/>
            <person name="Nilsson E."/>
            <person name="Simone D."/>
            <person name="Lopez-Fernandez M."/>
            <person name="Wu X."/>
            <person name="de Brujin I."/>
            <person name="Lundin D."/>
            <person name="Andersson A."/>
            <person name="Bertilsson S."/>
            <person name="Dopson M."/>
        </authorList>
    </citation>
    <scope>NUCLEOTIDE SEQUENCE</scope>
    <source>
        <strain evidence="1">TM448B00479</strain>
        <strain evidence="2">TM448B00622</strain>
    </source>
</reference>
<sequence length="78" mass="8670">MQSGMAAVRAHVKREAIRREADKIVCAFILSPDSEHRASKAVTQRILINGPYLFDEQSWDIKAKSLGAGIYKLTLVKA</sequence>
<evidence type="ECO:0000313" key="1">
    <source>
        <dbReference type="EMBL" id="QJH95599.1"/>
    </source>
</evidence>
<dbReference type="EMBL" id="MT144640">
    <property type="protein sequence ID" value="QJH96133.1"/>
    <property type="molecule type" value="Genomic_DNA"/>
</dbReference>
<gene>
    <name evidence="1" type="ORF">TM448B00479_0008</name>
    <name evidence="2" type="ORF">TM448B00622_0028</name>
</gene>
<evidence type="ECO:0000313" key="2">
    <source>
        <dbReference type="EMBL" id="QJH96133.1"/>
    </source>
</evidence>
<name>A0A6M3XG98_9ZZZZ</name>
<organism evidence="2">
    <name type="scientific">viral metagenome</name>
    <dbReference type="NCBI Taxonomy" id="1070528"/>
    <lineage>
        <taxon>unclassified sequences</taxon>
        <taxon>metagenomes</taxon>
        <taxon>organismal metagenomes</taxon>
    </lineage>
</organism>
<proteinExistence type="predicted"/>
<accession>A0A6M3XG98</accession>
<protein>
    <submittedName>
        <fullName evidence="2">Uncharacterized protein</fullName>
    </submittedName>
</protein>